<sequence>MAVFANRRLWIAVLAAPADIVRIMTFFDSLMIELPPGSTVSG</sequence>
<keyword evidence="4" id="KW-1185">Reference proteome</keyword>
<dbReference type="EMBL" id="LUCS01000018">
    <property type="protein sequence ID" value="KAF6511577.1"/>
    <property type="molecule type" value="Genomic_DNA"/>
</dbReference>
<reference evidence="2 3" key="1">
    <citation type="submission" date="2016-01" db="EMBL/GenBank/DDBJ databases">
        <title>Draft Genome Sequences of Seven Thermophilic Sporeformers Isolated from Foods.</title>
        <authorList>
            <person name="Berendsen E.M."/>
            <person name="Wells-Bennik M.H."/>
            <person name="Krawcyk A.O."/>
            <person name="De Jong A."/>
            <person name="Holsappel S."/>
            <person name="Eijlander R.T."/>
            <person name="Kuipers O.P."/>
        </authorList>
    </citation>
    <scope>NUCLEOTIDE SEQUENCE [LARGE SCALE GENOMIC DNA]</scope>
    <source>
        <strain evidence="2 3">B4109</strain>
    </source>
</reference>
<proteinExistence type="predicted"/>
<dbReference type="GeneID" id="89612953"/>
<gene>
    <name evidence="2" type="ORF">B4109_1444</name>
    <name evidence="1" type="ORF">GS8_1153</name>
</gene>
<protein>
    <submittedName>
        <fullName evidence="2">Uncharacterized protein</fullName>
    </submittedName>
</protein>
<dbReference type="AlphaFoldDB" id="A0A150MU24"/>
<dbReference type="EMBL" id="LQYV01000035">
    <property type="protein sequence ID" value="KYD27977.1"/>
    <property type="molecule type" value="Genomic_DNA"/>
</dbReference>
<evidence type="ECO:0000313" key="3">
    <source>
        <dbReference type="Proteomes" id="UP000075424"/>
    </source>
</evidence>
<comment type="caution">
    <text evidence="2">The sequence shown here is derived from an EMBL/GenBank/DDBJ whole genome shotgun (WGS) entry which is preliminary data.</text>
</comment>
<evidence type="ECO:0000313" key="2">
    <source>
        <dbReference type="EMBL" id="KYD27977.1"/>
    </source>
</evidence>
<dbReference type="PATRIC" id="fig|1422.18.peg.2661"/>
<reference evidence="1 4" key="2">
    <citation type="submission" date="2016-03" db="EMBL/GenBank/DDBJ databases">
        <title>Spore heat resistance.</title>
        <authorList>
            <person name="Boekhorst J."/>
            <person name="Berendsen E.M."/>
            <person name="Wells-Bennik M.H."/>
            <person name="Kuipers O.P."/>
        </authorList>
    </citation>
    <scope>NUCLEOTIDE SEQUENCE [LARGE SCALE GENOMIC DNA]</scope>
    <source>
        <strain evidence="1 4">GS8</strain>
    </source>
</reference>
<organism evidence="2 3">
    <name type="scientific">Geobacillus stearothermophilus</name>
    <name type="common">Bacillus stearothermophilus</name>
    <dbReference type="NCBI Taxonomy" id="1422"/>
    <lineage>
        <taxon>Bacteria</taxon>
        <taxon>Bacillati</taxon>
        <taxon>Bacillota</taxon>
        <taxon>Bacilli</taxon>
        <taxon>Bacillales</taxon>
        <taxon>Anoxybacillaceae</taxon>
        <taxon>Geobacillus</taxon>
    </lineage>
</organism>
<dbReference type="Proteomes" id="UP000075424">
    <property type="component" value="Unassembled WGS sequence"/>
</dbReference>
<name>A0A150MU24_GEOSE</name>
<dbReference type="Proteomes" id="UP000773850">
    <property type="component" value="Unassembled WGS sequence"/>
</dbReference>
<evidence type="ECO:0000313" key="1">
    <source>
        <dbReference type="EMBL" id="KAF6511577.1"/>
    </source>
</evidence>
<dbReference type="RefSeq" id="WP_259463347.1">
    <property type="nucleotide sequence ID" value="NZ_CBCSGJ010000008.1"/>
</dbReference>
<evidence type="ECO:0000313" key="4">
    <source>
        <dbReference type="Proteomes" id="UP000773850"/>
    </source>
</evidence>
<accession>A0A150MU24</accession>